<dbReference type="InterPro" id="IPR002123">
    <property type="entry name" value="Plipid/glycerol_acylTrfase"/>
</dbReference>
<reference evidence="5" key="1">
    <citation type="submission" date="2019-03" db="EMBL/GenBank/DDBJ databases">
        <authorList>
            <person name="Hao L."/>
        </authorList>
    </citation>
    <scope>NUCLEOTIDE SEQUENCE</scope>
</reference>
<dbReference type="InterPro" id="IPR009081">
    <property type="entry name" value="PP-bd_ACP"/>
</dbReference>
<dbReference type="PANTHER" id="PTHR43272:SF52">
    <property type="entry name" value="AMP-DEPENDENT SYNTHETASE_LIGASE DOMAIN-CONTAINING PROTEIN"/>
    <property type="match status" value="1"/>
</dbReference>
<dbReference type="PANTHER" id="PTHR43272">
    <property type="entry name" value="LONG-CHAIN-FATTY-ACID--COA LIGASE"/>
    <property type="match status" value="1"/>
</dbReference>
<gene>
    <name evidence="5" type="ORF">SCFA_710009</name>
</gene>
<evidence type="ECO:0000313" key="5">
    <source>
        <dbReference type="EMBL" id="VFU17824.1"/>
    </source>
</evidence>
<dbReference type="PROSITE" id="PS50075">
    <property type="entry name" value="CARRIER"/>
    <property type="match status" value="1"/>
</dbReference>
<dbReference type="Gene3D" id="3.30.300.30">
    <property type="match status" value="1"/>
</dbReference>
<dbReference type="SUPFAM" id="SSF47336">
    <property type="entry name" value="ACP-like"/>
    <property type="match status" value="1"/>
</dbReference>
<dbReference type="InterPro" id="IPR020806">
    <property type="entry name" value="PKS_PP-bd"/>
</dbReference>
<proteinExistence type="predicted"/>
<dbReference type="InterPro" id="IPR042099">
    <property type="entry name" value="ANL_N_sf"/>
</dbReference>
<dbReference type="Gene3D" id="1.10.1200.10">
    <property type="entry name" value="ACP-like"/>
    <property type="match status" value="1"/>
</dbReference>
<evidence type="ECO:0000256" key="2">
    <source>
        <dbReference type="ARBA" id="ARBA00022553"/>
    </source>
</evidence>
<dbReference type="SUPFAM" id="SSF56801">
    <property type="entry name" value="Acetyl-CoA synthetase-like"/>
    <property type="match status" value="1"/>
</dbReference>
<accession>A0A485M3L7</accession>
<dbReference type="EMBL" id="CAADRM010000138">
    <property type="protein sequence ID" value="VFU17824.1"/>
    <property type="molecule type" value="Genomic_DNA"/>
</dbReference>
<dbReference type="PROSITE" id="PS00455">
    <property type="entry name" value="AMP_BINDING"/>
    <property type="match status" value="1"/>
</dbReference>
<evidence type="ECO:0000256" key="3">
    <source>
        <dbReference type="ARBA" id="ARBA00024484"/>
    </source>
</evidence>
<dbReference type="GO" id="GO:0004467">
    <property type="term" value="F:long-chain fatty acid-CoA ligase activity"/>
    <property type="evidence" value="ECO:0007669"/>
    <property type="project" value="UniProtKB-EC"/>
</dbReference>
<keyword evidence="2" id="KW-0597">Phosphoprotein</keyword>
<dbReference type="Pfam" id="PF23562">
    <property type="entry name" value="AMP-binding_C_3"/>
    <property type="match status" value="1"/>
</dbReference>
<dbReference type="InterPro" id="IPR045851">
    <property type="entry name" value="AMP-bd_C_sf"/>
</dbReference>
<keyword evidence="1" id="KW-0596">Phosphopantetheine</keyword>
<sequence>MILKDYNKIALIDGQSTVSYRELMGHVREFASVLSIEHGDRVALYAENRLEWIYACYGIWNHGGIAVPLDFLMADDTLARVLNDCKPSVIFTSEKGAQNLSRISGLLEHDPEIIVFEEMAISSGYLPELRRELDEEDTALIVYTSGTTGAPKGVMLSYRNLMATIQGLIDFDIMRKEDVVMGLLPFHHIYPMQGTIFLPLYVGATVVYVHTLSAPAILTAMKEHKVTFFIGVPRIYELFHKATFSRINKNPALRLLVFLARKADSVRLSRKLFAKIHANFGGHTRLYASGGSKLDSGLARDMRALGFVLDEGYGLTETAPIIAFNPFDRIKLGAAGLPLPGTEIKIVDDEIATKGPHVMKGYYNNPEETARRIVDGWFYTGDTGYIDSDGYVYVTGRKDDMIVLPSGKNINPEEIENHILSLSPLVEEVGVLLRGGRLTALVRPNYELLRKMNISNIMETIKGKVIGLYNSSVPVYKKIADVSVVRSPLPKTNLGKLQRFLLNTVKIHGEDRPREVPDPDYPEYALLKTLLEEMTGRHIHPDDHLDLDIGLDSLGKVELAVSVENTFGLALSDNELSGYTTVEALAGFIRDRKTRMENSPASWKEILSADIDLPLPKASSGMRLLRSVIAFFVRVMYRTRVEGLEKLPERPFIMAPNHQSYLDAPLIVAKLPEQVMANTCFVAKEKPLYRSRLGSRLIQGSQLIVVDIDRNLKSSLQKIAAVTRSGKNMVIFPEGTRTRDGQIASFKKLFAILSRELDVPVVPLAIRGSYEAMPPGAVLPRPGSIDIIVCDPVYPQGKDYDQICSEARSAITGKISPSD</sequence>
<dbReference type="InterPro" id="IPR036736">
    <property type="entry name" value="ACP-like_sf"/>
</dbReference>
<evidence type="ECO:0000259" key="4">
    <source>
        <dbReference type="PROSITE" id="PS50075"/>
    </source>
</evidence>
<dbReference type="Gene3D" id="3.40.50.12780">
    <property type="entry name" value="N-terminal domain of ligase-like"/>
    <property type="match status" value="1"/>
</dbReference>
<dbReference type="SMART" id="SM00563">
    <property type="entry name" value="PlsC"/>
    <property type="match status" value="1"/>
</dbReference>
<dbReference type="Pfam" id="PF00550">
    <property type="entry name" value="PP-binding"/>
    <property type="match status" value="1"/>
</dbReference>
<evidence type="ECO:0000256" key="1">
    <source>
        <dbReference type="ARBA" id="ARBA00022450"/>
    </source>
</evidence>
<organism evidence="5">
    <name type="scientific">anaerobic digester metagenome</name>
    <dbReference type="NCBI Taxonomy" id="1263854"/>
    <lineage>
        <taxon>unclassified sequences</taxon>
        <taxon>metagenomes</taxon>
        <taxon>ecological metagenomes</taxon>
    </lineage>
</organism>
<dbReference type="CDD" id="cd07989">
    <property type="entry name" value="LPLAT_AGPAT-like"/>
    <property type="match status" value="1"/>
</dbReference>
<comment type="catalytic activity">
    <reaction evidence="3">
        <text>a long-chain fatty acid + ATP + CoA = a long-chain fatty acyl-CoA + AMP + diphosphate</text>
        <dbReference type="Rhea" id="RHEA:15421"/>
        <dbReference type="ChEBI" id="CHEBI:30616"/>
        <dbReference type="ChEBI" id="CHEBI:33019"/>
        <dbReference type="ChEBI" id="CHEBI:57287"/>
        <dbReference type="ChEBI" id="CHEBI:57560"/>
        <dbReference type="ChEBI" id="CHEBI:83139"/>
        <dbReference type="ChEBI" id="CHEBI:456215"/>
        <dbReference type="EC" id="6.2.1.3"/>
    </reaction>
    <physiologicalReaction direction="left-to-right" evidence="3">
        <dbReference type="Rhea" id="RHEA:15422"/>
    </physiologicalReaction>
</comment>
<dbReference type="GO" id="GO:0016746">
    <property type="term" value="F:acyltransferase activity"/>
    <property type="evidence" value="ECO:0007669"/>
    <property type="project" value="InterPro"/>
</dbReference>
<name>A0A485M3L7_9ZZZZ</name>
<dbReference type="Pfam" id="PF00501">
    <property type="entry name" value="AMP-binding"/>
    <property type="match status" value="1"/>
</dbReference>
<protein>
    <submittedName>
        <fullName evidence="5">Long-chain-fatty-acid CoA ligase</fullName>
    </submittedName>
</protein>
<dbReference type="InterPro" id="IPR000873">
    <property type="entry name" value="AMP-dep_synth/lig_dom"/>
</dbReference>
<dbReference type="AlphaFoldDB" id="A0A485M3L7"/>
<dbReference type="Pfam" id="PF01553">
    <property type="entry name" value="Acyltransferase"/>
    <property type="match status" value="1"/>
</dbReference>
<dbReference type="SMART" id="SM00823">
    <property type="entry name" value="PKS_PP"/>
    <property type="match status" value="1"/>
</dbReference>
<dbReference type="GO" id="GO:0031177">
    <property type="term" value="F:phosphopantetheine binding"/>
    <property type="evidence" value="ECO:0007669"/>
    <property type="project" value="InterPro"/>
</dbReference>
<dbReference type="SUPFAM" id="SSF69593">
    <property type="entry name" value="Glycerol-3-phosphate (1)-acyltransferase"/>
    <property type="match status" value="1"/>
</dbReference>
<feature type="domain" description="Carrier" evidence="4">
    <location>
        <begin position="517"/>
        <end position="593"/>
    </location>
</feature>
<dbReference type="InterPro" id="IPR020845">
    <property type="entry name" value="AMP-binding_CS"/>
</dbReference>
<keyword evidence="5" id="KW-0436">Ligase</keyword>
<dbReference type="GO" id="GO:0016020">
    <property type="term" value="C:membrane"/>
    <property type="evidence" value="ECO:0007669"/>
    <property type="project" value="TreeGrafter"/>
</dbReference>